<sequence length="79" mass="9672">MKVEDKFKPGDIVVHRHSINNWKPIRYIIVRKEYTTDKQGVYICKTETGNPIRFNEIFIELDIQYYREERLKKLLDNDR</sequence>
<dbReference type="EMBL" id="OU342829">
    <property type="protein sequence ID" value="CAG7581706.1"/>
    <property type="molecule type" value="Genomic_DNA"/>
</dbReference>
<protein>
    <submittedName>
        <fullName evidence="1">Uncharacterized protein</fullName>
    </submittedName>
</protein>
<reference evidence="1" key="1">
    <citation type="submission" date="2021-06" db="EMBL/GenBank/DDBJ databases">
        <authorList>
            <person name="Gannon L."/>
            <person name="Redgwell R T."/>
            <person name="Michniewski S."/>
            <person name="Harrison D C."/>
            <person name="Millard A."/>
        </authorList>
    </citation>
    <scope>NUCLEOTIDE SEQUENCE</scope>
</reference>
<name>A0A8D9CD17_9VIRU</name>
<accession>A0A8D9CD17</accession>
<proteinExistence type="predicted"/>
<organism evidence="1">
    <name type="scientific">uncultured marine phage</name>
    <dbReference type="NCBI Taxonomy" id="707152"/>
    <lineage>
        <taxon>Viruses</taxon>
        <taxon>environmental samples</taxon>
    </lineage>
</organism>
<evidence type="ECO:0000313" key="1">
    <source>
        <dbReference type="EMBL" id="CAG7581706.1"/>
    </source>
</evidence>
<gene>
    <name evidence="1" type="ORF">SLAVMIC_00990</name>
</gene>